<dbReference type="InterPro" id="IPR052709">
    <property type="entry name" value="Transposase-MT_Hybrid"/>
</dbReference>
<protein>
    <recommendedName>
        <fullName evidence="3">Transposase</fullName>
    </recommendedName>
</protein>
<keyword evidence="2" id="KW-1185">Reference proteome</keyword>
<dbReference type="AlphaFoldDB" id="A0AAV8YNS2"/>
<dbReference type="EMBL" id="JAPWTK010000060">
    <property type="protein sequence ID" value="KAJ8953161.1"/>
    <property type="molecule type" value="Genomic_DNA"/>
</dbReference>
<evidence type="ECO:0000313" key="2">
    <source>
        <dbReference type="Proteomes" id="UP001162162"/>
    </source>
</evidence>
<dbReference type="Proteomes" id="UP001162162">
    <property type="component" value="Unassembled WGS sequence"/>
</dbReference>
<organism evidence="1 2">
    <name type="scientific">Aromia moschata</name>
    <dbReference type="NCBI Taxonomy" id="1265417"/>
    <lineage>
        <taxon>Eukaryota</taxon>
        <taxon>Metazoa</taxon>
        <taxon>Ecdysozoa</taxon>
        <taxon>Arthropoda</taxon>
        <taxon>Hexapoda</taxon>
        <taxon>Insecta</taxon>
        <taxon>Pterygota</taxon>
        <taxon>Neoptera</taxon>
        <taxon>Endopterygota</taxon>
        <taxon>Coleoptera</taxon>
        <taxon>Polyphaga</taxon>
        <taxon>Cucujiformia</taxon>
        <taxon>Chrysomeloidea</taxon>
        <taxon>Cerambycidae</taxon>
        <taxon>Cerambycinae</taxon>
        <taxon>Callichromatini</taxon>
        <taxon>Aromia</taxon>
    </lineage>
</organism>
<proteinExistence type="predicted"/>
<evidence type="ECO:0000313" key="1">
    <source>
        <dbReference type="EMBL" id="KAJ8953161.1"/>
    </source>
</evidence>
<comment type="caution">
    <text evidence="1">The sequence shown here is derived from an EMBL/GenBank/DDBJ whole genome shotgun (WGS) entry which is preliminary data.</text>
</comment>
<accession>A0AAV8YNS2</accession>
<reference evidence="1" key="1">
    <citation type="journal article" date="2023" name="Insect Mol. Biol.">
        <title>Genome sequencing provides insights into the evolution of gene families encoding plant cell wall-degrading enzymes in longhorned beetles.</title>
        <authorList>
            <person name="Shin N.R."/>
            <person name="Okamura Y."/>
            <person name="Kirsch R."/>
            <person name="Pauchet Y."/>
        </authorList>
    </citation>
    <scope>NUCLEOTIDE SEQUENCE</scope>
    <source>
        <strain evidence="1">AMC_N1</strain>
    </source>
</reference>
<name>A0AAV8YNS2_9CUCU</name>
<gene>
    <name evidence="1" type="ORF">NQ318_017189</name>
</gene>
<evidence type="ECO:0008006" key="3">
    <source>
        <dbReference type="Google" id="ProtNLM"/>
    </source>
</evidence>
<dbReference type="PANTHER" id="PTHR46060:SF1">
    <property type="entry name" value="MARINER MOS1 TRANSPOSASE-LIKE PROTEIN"/>
    <property type="match status" value="1"/>
</dbReference>
<dbReference type="PANTHER" id="PTHR46060">
    <property type="entry name" value="MARINER MOS1 TRANSPOSASE-LIKE PROTEIN"/>
    <property type="match status" value="1"/>
</dbReference>
<sequence>MTLWEKLKCTSDLLGLKISTCRLMTNLVLDVLQRRPSNDENVEKIRELVLTDRRQTIDQLSEISGLYSSSVQRILTEDLGIKSIAAKFIPRALTQSKRMPNFMSKVITGDESWCYGYDPETKQHSSQWKRPFFRQFIGVTCYSVPGMYRKLIFYPIYEFKNERGGTASSASPDEPPLVLEALNTLKKSIPPLYRDEQLPFSEP</sequence>